<evidence type="ECO:0000313" key="1">
    <source>
        <dbReference type="EMBL" id="SPD72512.1"/>
    </source>
</evidence>
<proteinExistence type="predicted"/>
<accession>A0A445MSV4</accession>
<dbReference type="EMBL" id="OJIN01000045">
    <property type="protein sequence ID" value="SPD72512.1"/>
    <property type="molecule type" value="Genomic_DNA"/>
</dbReference>
<name>A0A445MSV4_9BACT</name>
<reference evidence="1" key="1">
    <citation type="submission" date="2018-01" db="EMBL/GenBank/DDBJ databases">
        <authorList>
            <person name="Regsiter A."/>
            <person name="William W."/>
        </authorList>
    </citation>
    <scope>NUCLEOTIDE SEQUENCE</scope>
    <source>
        <strain evidence="1">TRIP AH-1</strain>
    </source>
</reference>
<sequence>MTEGEKTGVADKKVQRHGTYCGDCRQVGDMNNIGRCHKRKTNPEQEADDQAFFAKRRVKGLDCSILII</sequence>
<dbReference type="AlphaFoldDB" id="A0A445MSV4"/>
<protein>
    <submittedName>
        <fullName evidence="1">Uncharacterized protein</fullName>
    </submittedName>
</protein>
<organism evidence="1">
    <name type="scientific">uncultured Desulfobacterium sp</name>
    <dbReference type="NCBI Taxonomy" id="201089"/>
    <lineage>
        <taxon>Bacteria</taxon>
        <taxon>Pseudomonadati</taxon>
        <taxon>Thermodesulfobacteriota</taxon>
        <taxon>Desulfobacteria</taxon>
        <taxon>Desulfobacterales</taxon>
        <taxon>Desulfobacteriaceae</taxon>
        <taxon>Desulfobacterium</taxon>
        <taxon>environmental samples</taxon>
    </lineage>
</organism>
<gene>
    <name evidence="1" type="ORF">PITCH_A1390010</name>
</gene>